<comment type="caution">
    <text evidence="2">The sequence shown here is derived from an EMBL/GenBank/DDBJ whole genome shotgun (WGS) entry which is preliminary data.</text>
</comment>
<proteinExistence type="predicted"/>
<dbReference type="AlphaFoldDB" id="A0A0M9VJQ1"/>
<dbReference type="Proteomes" id="UP000037755">
    <property type="component" value="Unassembled WGS sequence"/>
</dbReference>
<gene>
    <name evidence="2" type="ORF">AM493_19640</name>
</gene>
<dbReference type="RefSeq" id="WP_054409760.1">
    <property type="nucleotide sequence ID" value="NZ_FOYA01000010.1"/>
</dbReference>
<keyword evidence="3" id="KW-1185">Reference proteome</keyword>
<accession>A0A0M9VJQ1</accession>
<dbReference type="EMBL" id="LIYD01000005">
    <property type="protein sequence ID" value="KOS08016.1"/>
    <property type="molecule type" value="Genomic_DNA"/>
</dbReference>
<evidence type="ECO:0000313" key="3">
    <source>
        <dbReference type="Proteomes" id="UP000037755"/>
    </source>
</evidence>
<evidence type="ECO:0000256" key="1">
    <source>
        <dbReference type="SAM" id="SignalP"/>
    </source>
</evidence>
<reference evidence="2 3" key="1">
    <citation type="submission" date="2015-08" db="EMBL/GenBank/DDBJ databases">
        <title>Whole genome sequence of Flavobacterium akiainvivens IK-1T, from decaying Wikstroemia oahuensis, an endemic Hawaiian shrub.</title>
        <authorList>
            <person name="Wan X."/>
            <person name="Hou S."/>
            <person name="Saito J."/>
            <person name="Donachie S."/>
        </authorList>
    </citation>
    <scope>NUCLEOTIDE SEQUENCE [LARGE SCALE GENOMIC DNA]</scope>
    <source>
        <strain evidence="2 3">IK-1</strain>
    </source>
</reference>
<feature type="signal peptide" evidence="1">
    <location>
        <begin position="1"/>
        <end position="22"/>
    </location>
</feature>
<protein>
    <submittedName>
        <fullName evidence="2">Uncharacterized protein</fullName>
    </submittedName>
</protein>
<sequence>MKLKLSYLFFALALLFAADGFAQVDRRIAPNQYKRQKSKDKQKDFIQQAADYYKKELKLDDFQAAAVREIMEAERDQITSLSTDQETTVAERKDKAKAIYDRIDGKILPLLSEDQKKKYKELRKIEDEQAVDLESDK</sequence>
<dbReference type="OrthoDB" id="1364767at2"/>
<keyword evidence="1" id="KW-0732">Signal</keyword>
<name>A0A0M9VJQ1_9FLAO</name>
<dbReference type="PATRIC" id="fig|1202724.3.peg.4067"/>
<organism evidence="2 3">
    <name type="scientific">Flavobacterium akiainvivens</name>
    <dbReference type="NCBI Taxonomy" id="1202724"/>
    <lineage>
        <taxon>Bacteria</taxon>
        <taxon>Pseudomonadati</taxon>
        <taxon>Bacteroidota</taxon>
        <taxon>Flavobacteriia</taxon>
        <taxon>Flavobacteriales</taxon>
        <taxon>Flavobacteriaceae</taxon>
        <taxon>Flavobacterium</taxon>
    </lineage>
</organism>
<evidence type="ECO:0000313" key="2">
    <source>
        <dbReference type="EMBL" id="KOS08016.1"/>
    </source>
</evidence>
<feature type="chain" id="PRO_5005839070" evidence="1">
    <location>
        <begin position="23"/>
        <end position="137"/>
    </location>
</feature>